<organism evidence="2 3">
    <name type="scientific">Micromonospora tarensis</name>
    <dbReference type="NCBI Taxonomy" id="2806100"/>
    <lineage>
        <taxon>Bacteria</taxon>
        <taxon>Bacillati</taxon>
        <taxon>Actinomycetota</taxon>
        <taxon>Actinomycetes</taxon>
        <taxon>Micromonosporales</taxon>
        <taxon>Micromonosporaceae</taxon>
        <taxon>Micromonospora</taxon>
    </lineage>
</organism>
<gene>
    <name evidence="2" type="ORF">JM949_05075</name>
</gene>
<evidence type="ECO:0000313" key="2">
    <source>
        <dbReference type="EMBL" id="MBM0274871.1"/>
    </source>
</evidence>
<dbReference type="Pfam" id="PF01872">
    <property type="entry name" value="RibD_C"/>
    <property type="match status" value="1"/>
</dbReference>
<reference evidence="2 3" key="1">
    <citation type="submission" date="2021-01" db="EMBL/GenBank/DDBJ databases">
        <title>Draft genome sequence of Micromonospora sp. strain STR1s_6.</title>
        <authorList>
            <person name="Karlyshev A."/>
            <person name="Jawad R."/>
        </authorList>
    </citation>
    <scope>NUCLEOTIDE SEQUENCE [LARGE SCALE GENOMIC DNA]</scope>
    <source>
        <strain evidence="2 3">STR1S-6</strain>
    </source>
</reference>
<dbReference type="InterPro" id="IPR024072">
    <property type="entry name" value="DHFR-like_dom_sf"/>
</dbReference>
<evidence type="ECO:0000313" key="3">
    <source>
        <dbReference type="Proteomes" id="UP000622245"/>
    </source>
</evidence>
<feature type="domain" description="Bacterial bifunctional deaminase-reductase C-terminal" evidence="1">
    <location>
        <begin position="6"/>
        <end position="175"/>
    </location>
</feature>
<dbReference type="Proteomes" id="UP000622245">
    <property type="component" value="Unassembled WGS sequence"/>
</dbReference>
<dbReference type="Gene3D" id="3.40.430.10">
    <property type="entry name" value="Dihydrofolate Reductase, subunit A"/>
    <property type="match status" value="1"/>
</dbReference>
<dbReference type="RefSeq" id="WP_203147278.1">
    <property type="nucleotide sequence ID" value="NZ_JAEVHL010000013.1"/>
</dbReference>
<keyword evidence="3" id="KW-1185">Reference proteome</keyword>
<proteinExistence type="predicted"/>
<dbReference type="EMBL" id="JAEVHL010000013">
    <property type="protein sequence ID" value="MBM0274871.1"/>
    <property type="molecule type" value="Genomic_DNA"/>
</dbReference>
<evidence type="ECO:0000259" key="1">
    <source>
        <dbReference type="Pfam" id="PF01872"/>
    </source>
</evidence>
<sequence>MGLIHIELFATLDLVAQAPGGPEEDPAGFSFGGWQAPLLDEDAGAQVAAAYEGTDALLLGRRTYDIFAAYWPHQEGGADDDIATLFNRVPKYVASRGTPDLSWAGSTQLGPDLAGAVREIRDRHEHVKVVGSLNLVQTLLREKLFDRLDLWVHPIVLGVGKKVFDGGAIPTSLTLLEPPVASAKGTVYLRYGLADAPPPRATWRHPIAVPGTTTDVSRAGRAAVEQGDHCPSWRPRR</sequence>
<protein>
    <submittedName>
        <fullName evidence="2">Dihydrofolate reductase family protein</fullName>
    </submittedName>
</protein>
<dbReference type="InterPro" id="IPR002734">
    <property type="entry name" value="RibDG_C"/>
</dbReference>
<name>A0ABS1YBU3_9ACTN</name>
<dbReference type="SUPFAM" id="SSF53597">
    <property type="entry name" value="Dihydrofolate reductase-like"/>
    <property type="match status" value="1"/>
</dbReference>
<accession>A0ABS1YBU3</accession>
<comment type="caution">
    <text evidence="2">The sequence shown here is derived from an EMBL/GenBank/DDBJ whole genome shotgun (WGS) entry which is preliminary data.</text>
</comment>